<evidence type="ECO:0000313" key="1">
    <source>
        <dbReference type="EMBL" id="RMP10599.1"/>
    </source>
</evidence>
<comment type="caution">
    <text evidence="1">The sequence shown here is derived from an EMBL/GenBank/DDBJ whole genome shotgun (WGS) entry which is preliminary data.</text>
</comment>
<protein>
    <submittedName>
        <fullName evidence="1">Uncharacterized protein</fullName>
    </submittedName>
</protein>
<name>A0A3M4AUQ2_PSEMA</name>
<dbReference type="Proteomes" id="UP000276587">
    <property type="component" value="Unassembled WGS sequence"/>
</dbReference>
<dbReference type="AlphaFoldDB" id="A0A3M4AUQ2"/>
<sequence>MQSFQILDMWLENLQVLARMKCLIAALQRGCHCQQLSPHLLMLFGELGHAVIGPRWLVALGFGCFFHDTGVAVEPRELVGQRHELLVGRTDPNLMHVSHHAIDDGLRLDDTFDGELQHLLIYPRGQLAEFVYAHQFTASFWCRNARTYTASAVGSW</sequence>
<accession>A0A3M4AUQ2</accession>
<gene>
    <name evidence="1" type="ORF">ALQ29_200018</name>
</gene>
<organism evidence="1 2">
    <name type="scientific">Pseudomonas marginalis pv. marginalis</name>
    <dbReference type="NCBI Taxonomy" id="97473"/>
    <lineage>
        <taxon>Bacteria</taxon>
        <taxon>Pseudomonadati</taxon>
        <taxon>Pseudomonadota</taxon>
        <taxon>Gammaproteobacteria</taxon>
        <taxon>Pseudomonadales</taxon>
        <taxon>Pseudomonadaceae</taxon>
        <taxon>Pseudomonas</taxon>
    </lineage>
</organism>
<evidence type="ECO:0000313" key="2">
    <source>
        <dbReference type="Proteomes" id="UP000276587"/>
    </source>
</evidence>
<dbReference type="EMBL" id="RBQF01000133">
    <property type="protein sequence ID" value="RMP10599.1"/>
    <property type="molecule type" value="Genomic_DNA"/>
</dbReference>
<keyword evidence="2" id="KW-1185">Reference proteome</keyword>
<reference evidence="1 2" key="1">
    <citation type="submission" date="2018-08" db="EMBL/GenBank/DDBJ databases">
        <title>Recombination of ecologically and evolutionarily significant loci maintains genetic cohesion in the Pseudomonas syringae species complex.</title>
        <authorList>
            <person name="Dillon M."/>
            <person name="Thakur S."/>
            <person name="Almeida R.N.D."/>
            <person name="Weir B.S."/>
            <person name="Guttman D.S."/>
        </authorList>
    </citation>
    <scope>NUCLEOTIDE SEQUENCE [LARGE SCALE GENOMIC DNA]</scope>
    <source>
        <strain evidence="1 2">ICMP 3555</strain>
    </source>
</reference>
<proteinExistence type="predicted"/>